<dbReference type="InterPro" id="IPR014592">
    <property type="entry name" value="P-loop_UCP034888"/>
</dbReference>
<gene>
    <name evidence="3" type="ORF">HKK74_32405</name>
</gene>
<evidence type="ECO:0000313" key="4">
    <source>
        <dbReference type="Proteomes" id="UP000805614"/>
    </source>
</evidence>
<comment type="caution">
    <text evidence="3">The sequence shown here is derived from an EMBL/GenBank/DDBJ whole genome shotgun (WGS) entry which is preliminary data.</text>
</comment>
<reference evidence="3 4" key="1">
    <citation type="submission" date="2020-06" db="EMBL/GenBank/DDBJ databases">
        <title>Actinomadura xiongansis sp. nov., isolated from soil of Baiyangdian.</title>
        <authorList>
            <person name="Zhang X."/>
        </authorList>
    </citation>
    <scope>NUCLEOTIDE SEQUENCE [LARGE SCALE GENOMIC DNA]</scope>
    <source>
        <strain evidence="3 4">HBUM206468</strain>
    </source>
</reference>
<accession>A0ABR7LZG4</accession>
<keyword evidence="4" id="KW-1185">Reference proteome</keyword>
<dbReference type="RefSeq" id="WP_187247202.1">
    <property type="nucleotide sequence ID" value="NZ_BAAAOK010000009.1"/>
</dbReference>
<dbReference type="PIRSF" id="PIRSF034888">
    <property type="entry name" value="P-loop_UCP034888"/>
    <property type="match status" value="1"/>
</dbReference>
<dbReference type="InterPro" id="IPR041685">
    <property type="entry name" value="AAA_GajA/Old/RecF-like"/>
</dbReference>
<evidence type="ECO:0000313" key="3">
    <source>
        <dbReference type="EMBL" id="MBC6470156.1"/>
    </source>
</evidence>
<protein>
    <submittedName>
        <fullName evidence="3">DUF3696 domain-containing protein</fullName>
    </submittedName>
</protein>
<sequence length="423" mass="47627">MPLTRLTVENYRCFSQRQDLEIRPLTVVLGKNNFGKSALVRAPRVMSTGIRNDSPLPLDLSLLGEEPPDFVDLVHGHLEHGNITVGLEFAADIQPLRLEATVQNIDEWHTQVVSRWLLEAGDGSFSLDWLDSEDHADGDERPYRFAGPGPLNGEQVMVRFEGLLPFISGQLDVELMLFRDIIRLEFDQIRYLGPFRTRPGRTGRLSAKPPGRDGDIGRDAASLLIYDHVRRGGRLITKINEYIDGHLPGWELDVVPKYSAYAVGLRSKTERTLWVNLTDAGTGVAQVLPILVGRALDELDPPKRPILEIVEEPELHLHPSAQAELADLYLVAIERTKVRFLIETHSETFLLRLRRRVAEGRLHPDRLALYFVEKNGKGAVAHRIAVDPLGNVDYWPQGVFAEDFEETRALTLAQLDRQDDNAG</sequence>
<dbReference type="Gene3D" id="3.40.50.300">
    <property type="entry name" value="P-loop containing nucleotide triphosphate hydrolases"/>
    <property type="match status" value="1"/>
</dbReference>
<feature type="domain" description="DUF3696" evidence="1">
    <location>
        <begin position="363"/>
        <end position="408"/>
    </location>
</feature>
<dbReference type="Pfam" id="PF13175">
    <property type="entry name" value="AAA_15"/>
    <property type="match status" value="2"/>
</dbReference>
<dbReference type="InterPro" id="IPR051396">
    <property type="entry name" value="Bact_Antivir_Def_Nuclease"/>
</dbReference>
<evidence type="ECO:0000259" key="1">
    <source>
        <dbReference type="Pfam" id="PF12476"/>
    </source>
</evidence>
<evidence type="ECO:0000259" key="2">
    <source>
        <dbReference type="Pfam" id="PF13175"/>
    </source>
</evidence>
<feature type="domain" description="Endonuclease GajA/Old nuclease/RecF-like AAA" evidence="2">
    <location>
        <begin position="276"/>
        <end position="349"/>
    </location>
</feature>
<name>A0ABR7LZG4_9ACTN</name>
<dbReference type="Pfam" id="PF12476">
    <property type="entry name" value="DUF3696"/>
    <property type="match status" value="1"/>
</dbReference>
<proteinExistence type="predicted"/>
<organism evidence="3 4">
    <name type="scientific">Actinomadura alba</name>
    <dbReference type="NCBI Taxonomy" id="406431"/>
    <lineage>
        <taxon>Bacteria</taxon>
        <taxon>Bacillati</taxon>
        <taxon>Actinomycetota</taxon>
        <taxon>Actinomycetes</taxon>
        <taxon>Streptosporangiales</taxon>
        <taxon>Thermomonosporaceae</taxon>
        <taxon>Actinomadura</taxon>
    </lineage>
</organism>
<dbReference type="Proteomes" id="UP000805614">
    <property type="component" value="Unassembled WGS sequence"/>
</dbReference>
<dbReference type="InterPro" id="IPR022532">
    <property type="entry name" value="DUF3696"/>
</dbReference>
<dbReference type="SUPFAM" id="SSF52540">
    <property type="entry name" value="P-loop containing nucleoside triphosphate hydrolases"/>
    <property type="match status" value="1"/>
</dbReference>
<dbReference type="EMBL" id="JABVEC010000037">
    <property type="protein sequence ID" value="MBC6470156.1"/>
    <property type="molecule type" value="Genomic_DNA"/>
</dbReference>
<dbReference type="InterPro" id="IPR027417">
    <property type="entry name" value="P-loop_NTPase"/>
</dbReference>
<feature type="domain" description="Endonuclease GajA/Old nuclease/RecF-like AAA" evidence="2">
    <location>
        <begin position="1"/>
        <end position="43"/>
    </location>
</feature>
<dbReference type="PANTHER" id="PTHR43581:SF2">
    <property type="entry name" value="EXCINUCLEASE ATPASE SUBUNIT"/>
    <property type="match status" value="1"/>
</dbReference>
<dbReference type="PANTHER" id="PTHR43581">
    <property type="entry name" value="ATP/GTP PHOSPHATASE"/>
    <property type="match status" value="1"/>
</dbReference>